<dbReference type="InterPro" id="IPR000315">
    <property type="entry name" value="Znf_B-box"/>
</dbReference>
<name>A0AAW0YMB1_CHEQU</name>
<keyword evidence="1" id="KW-0479">Metal-binding</keyword>
<dbReference type="GO" id="GO:0061630">
    <property type="term" value="F:ubiquitin protein ligase activity"/>
    <property type="evidence" value="ECO:0007669"/>
    <property type="project" value="TreeGrafter"/>
</dbReference>
<dbReference type="PANTHER" id="PTHR25462:SF229">
    <property type="entry name" value="TRANSCRIPTION INTERMEDIARY FACTOR 1-BETA"/>
    <property type="match status" value="1"/>
</dbReference>
<dbReference type="InterPro" id="IPR013083">
    <property type="entry name" value="Znf_RING/FYVE/PHD"/>
</dbReference>
<dbReference type="InterPro" id="IPR047153">
    <property type="entry name" value="TRIM45/56/19-like"/>
</dbReference>
<keyword evidence="2 4" id="KW-0863">Zinc-finger</keyword>
<proteinExistence type="predicted"/>
<reference evidence="8" key="2">
    <citation type="submission" date="2024-01" db="EMBL/GenBank/DDBJ databases">
        <authorList>
            <person name="He J."/>
            <person name="Wang M."/>
            <person name="Zheng J."/>
            <person name="Liu Z."/>
        </authorList>
    </citation>
    <scope>NUCLEOTIDE SEQUENCE</scope>
    <source>
        <strain evidence="8">ZL_2023a</strain>
        <tissue evidence="8">Muscle</tissue>
    </source>
</reference>
<dbReference type="SMART" id="SM00184">
    <property type="entry name" value="RING"/>
    <property type="match status" value="1"/>
</dbReference>
<reference evidence="8 9" key="1">
    <citation type="journal article" date="2024" name="BMC Genomics">
        <title>Genome assembly of redclaw crayfish (Cherax quadricarinatus) provides insights into its immune adaptation and hypoxia tolerance.</title>
        <authorList>
            <person name="Liu Z."/>
            <person name="Zheng J."/>
            <person name="Li H."/>
            <person name="Fang K."/>
            <person name="Wang S."/>
            <person name="He J."/>
            <person name="Zhou D."/>
            <person name="Weng S."/>
            <person name="Chi M."/>
            <person name="Gu Z."/>
            <person name="He J."/>
            <person name="Li F."/>
            <person name="Wang M."/>
        </authorList>
    </citation>
    <scope>NUCLEOTIDE SEQUENCE [LARGE SCALE GENOMIC DNA]</scope>
    <source>
        <strain evidence="8">ZL_2023a</strain>
    </source>
</reference>
<feature type="non-terminal residue" evidence="8">
    <location>
        <position position="351"/>
    </location>
</feature>
<evidence type="ECO:0000259" key="6">
    <source>
        <dbReference type="PROSITE" id="PS50089"/>
    </source>
</evidence>
<feature type="coiled-coil region" evidence="5">
    <location>
        <begin position="164"/>
        <end position="202"/>
    </location>
</feature>
<dbReference type="GO" id="GO:0008270">
    <property type="term" value="F:zinc ion binding"/>
    <property type="evidence" value="ECO:0007669"/>
    <property type="project" value="UniProtKB-KW"/>
</dbReference>
<organism evidence="8 9">
    <name type="scientific">Cherax quadricarinatus</name>
    <name type="common">Australian red claw crayfish</name>
    <dbReference type="NCBI Taxonomy" id="27406"/>
    <lineage>
        <taxon>Eukaryota</taxon>
        <taxon>Metazoa</taxon>
        <taxon>Ecdysozoa</taxon>
        <taxon>Arthropoda</taxon>
        <taxon>Crustacea</taxon>
        <taxon>Multicrustacea</taxon>
        <taxon>Malacostraca</taxon>
        <taxon>Eumalacostraca</taxon>
        <taxon>Eucarida</taxon>
        <taxon>Decapoda</taxon>
        <taxon>Pleocyemata</taxon>
        <taxon>Astacidea</taxon>
        <taxon>Parastacoidea</taxon>
        <taxon>Parastacidae</taxon>
        <taxon>Cherax</taxon>
    </lineage>
</organism>
<dbReference type="InterPro" id="IPR001841">
    <property type="entry name" value="Znf_RING"/>
</dbReference>
<dbReference type="AlphaFoldDB" id="A0AAW0YMB1"/>
<dbReference type="EMBL" id="JARKIK010000004">
    <property type="protein sequence ID" value="KAK8752601.1"/>
    <property type="molecule type" value="Genomic_DNA"/>
</dbReference>
<evidence type="ECO:0000313" key="9">
    <source>
        <dbReference type="Proteomes" id="UP001445076"/>
    </source>
</evidence>
<dbReference type="Pfam" id="PF00643">
    <property type="entry name" value="zf-B_box"/>
    <property type="match status" value="1"/>
</dbReference>
<dbReference type="PROSITE" id="PS00518">
    <property type="entry name" value="ZF_RING_1"/>
    <property type="match status" value="1"/>
</dbReference>
<evidence type="ECO:0000256" key="4">
    <source>
        <dbReference type="PROSITE-ProRule" id="PRU00024"/>
    </source>
</evidence>
<evidence type="ECO:0000313" key="8">
    <source>
        <dbReference type="EMBL" id="KAK8752601.1"/>
    </source>
</evidence>
<dbReference type="InterPro" id="IPR017907">
    <property type="entry name" value="Znf_RING_CS"/>
</dbReference>
<evidence type="ECO:0000256" key="5">
    <source>
        <dbReference type="SAM" id="Coils"/>
    </source>
</evidence>
<accession>A0AAW0YMB1</accession>
<dbReference type="Pfam" id="PF13639">
    <property type="entry name" value="zf-RING_2"/>
    <property type="match status" value="1"/>
</dbReference>
<gene>
    <name evidence="8" type="ORF">OTU49_006481</name>
</gene>
<feature type="domain" description="RING-type" evidence="6">
    <location>
        <begin position="8"/>
        <end position="49"/>
    </location>
</feature>
<keyword evidence="9" id="KW-1185">Reference proteome</keyword>
<comment type="caution">
    <text evidence="8">The sequence shown here is derived from an EMBL/GenBank/DDBJ whole genome shotgun (WGS) entry which is preliminary data.</text>
</comment>
<dbReference type="SMART" id="SM00336">
    <property type="entry name" value="BBOX"/>
    <property type="match status" value="1"/>
</dbReference>
<dbReference type="GO" id="GO:0006513">
    <property type="term" value="P:protein monoubiquitination"/>
    <property type="evidence" value="ECO:0007669"/>
    <property type="project" value="TreeGrafter"/>
</dbReference>
<dbReference type="Gene3D" id="3.30.40.10">
    <property type="entry name" value="Zinc/RING finger domain, C3HC4 (zinc finger)"/>
    <property type="match status" value="1"/>
</dbReference>
<sequence length="351" mass="39504">MERSELSCSVCDEGYADARTPRNLSCGHTYCTFCLQQVIAKDRRCPECRLLFTCTSATDLPVNYPLLRLARGNLPSVSPSTEPLLPGKELDAGKCTAHEAPMYFWCDTCQKFVCRDCLVLDHKAEPLGNCRILSISQATEKIKITQLEKSTAKGQSLRVFKDGISNFISKLDEKKEKCEETQEQLRQKLVEEADKAQVIEIEKIEAFGKLAEIDKLLESLKEKENVLLRSVTVQEIKEGVQASSEVLAVADMFQIQERQRQLHSVATILNYGRQSLVVELSGEVYAVREEEGSRRWARVSLRQHKAHLHDLRDTAPPSHAITVAWDSVRRLVCHDSATVFLDVAVDGELRG</sequence>
<keyword evidence="5" id="KW-0175">Coiled coil</keyword>
<protein>
    <submittedName>
        <fullName evidence="8">Uncharacterized protein</fullName>
    </submittedName>
</protein>
<dbReference type="SUPFAM" id="SSF57845">
    <property type="entry name" value="B-box zinc-binding domain"/>
    <property type="match status" value="1"/>
</dbReference>
<dbReference type="PANTHER" id="PTHR25462">
    <property type="entry name" value="BONUS, ISOFORM C-RELATED"/>
    <property type="match status" value="1"/>
</dbReference>
<dbReference type="SUPFAM" id="SSF57850">
    <property type="entry name" value="RING/U-box"/>
    <property type="match status" value="1"/>
</dbReference>
<dbReference type="PROSITE" id="PS50089">
    <property type="entry name" value="ZF_RING_2"/>
    <property type="match status" value="1"/>
</dbReference>
<feature type="domain" description="B box-type" evidence="7">
    <location>
        <begin position="90"/>
        <end position="135"/>
    </location>
</feature>
<dbReference type="Gene3D" id="3.30.160.60">
    <property type="entry name" value="Classic Zinc Finger"/>
    <property type="match status" value="1"/>
</dbReference>
<dbReference type="EMBL" id="JARKIK010000004">
    <property type="protein sequence ID" value="KAK8752602.1"/>
    <property type="molecule type" value="Genomic_DNA"/>
</dbReference>
<keyword evidence="3" id="KW-0862">Zinc</keyword>
<evidence type="ECO:0000256" key="2">
    <source>
        <dbReference type="ARBA" id="ARBA00022771"/>
    </source>
</evidence>
<dbReference type="Proteomes" id="UP001445076">
    <property type="component" value="Unassembled WGS sequence"/>
</dbReference>
<evidence type="ECO:0000256" key="1">
    <source>
        <dbReference type="ARBA" id="ARBA00022723"/>
    </source>
</evidence>
<dbReference type="PROSITE" id="PS50119">
    <property type="entry name" value="ZF_BBOX"/>
    <property type="match status" value="1"/>
</dbReference>
<evidence type="ECO:0000256" key="3">
    <source>
        <dbReference type="ARBA" id="ARBA00022833"/>
    </source>
</evidence>
<evidence type="ECO:0000259" key="7">
    <source>
        <dbReference type="PROSITE" id="PS50119"/>
    </source>
</evidence>